<organism evidence="1 2">
    <name type="scientific">Meloidogyne enterolobii</name>
    <name type="common">Root-knot nematode worm</name>
    <name type="synonym">Meloidogyne mayaguensis</name>
    <dbReference type="NCBI Taxonomy" id="390850"/>
    <lineage>
        <taxon>Eukaryota</taxon>
        <taxon>Metazoa</taxon>
        <taxon>Ecdysozoa</taxon>
        <taxon>Nematoda</taxon>
        <taxon>Chromadorea</taxon>
        <taxon>Rhabditida</taxon>
        <taxon>Tylenchina</taxon>
        <taxon>Tylenchomorpha</taxon>
        <taxon>Tylenchoidea</taxon>
        <taxon>Meloidogynidae</taxon>
        <taxon>Meloidogyninae</taxon>
        <taxon>Meloidogyne</taxon>
    </lineage>
</organism>
<dbReference type="EMBL" id="CAVMJV010000029">
    <property type="protein sequence ID" value="CAK5076169.1"/>
    <property type="molecule type" value="Genomic_DNA"/>
</dbReference>
<dbReference type="Proteomes" id="UP001497535">
    <property type="component" value="Unassembled WGS sequence"/>
</dbReference>
<gene>
    <name evidence="1" type="ORF">MENTE1834_LOCUS23026</name>
</gene>
<proteinExistence type="predicted"/>
<accession>A0ACB0ZC87</accession>
<evidence type="ECO:0000313" key="2">
    <source>
        <dbReference type="Proteomes" id="UP001497535"/>
    </source>
</evidence>
<keyword evidence="2" id="KW-1185">Reference proteome</keyword>
<name>A0ACB0ZC87_MELEN</name>
<reference evidence="1" key="1">
    <citation type="submission" date="2023-11" db="EMBL/GenBank/DDBJ databases">
        <authorList>
            <person name="Poullet M."/>
        </authorList>
    </citation>
    <scope>NUCLEOTIDE SEQUENCE</scope>
    <source>
        <strain evidence="1">E1834</strain>
    </source>
</reference>
<evidence type="ECO:0000313" key="1">
    <source>
        <dbReference type="EMBL" id="CAK5076169.1"/>
    </source>
</evidence>
<sequence length="49" mass="5349">MCCVYSSLFHSTLCSCSDSISSHFNTTLSGLPTTMYVSSLSRTNSFRST</sequence>
<protein>
    <submittedName>
        <fullName evidence="1">Uncharacterized protein</fullName>
    </submittedName>
</protein>
<comment type="caution">
    <text evidence="1">The sequence shown here is derived from an EMBL/GenBank/DDBJ whole genome shotgun (WGS) entry which is preliminary data.</text>
</comment>